<dbReference type="PROSITE" id="PS00379">
    <property type="entry name" value="CDP_ALCOHOL_P_TRANSF"/>
    <property type="match status" value="1"/>
</dbReference>
<keyword evidence="4" id="KW-0472">Membrane</keyword>
<feature type="compositionally biased region" description="Basic residues" evidence="3">
    <location>
        <begin position="1"/>
        <end position="10"/>
    </location>
</feature>
<feature type="transmembrane region" description="Helical" evidence="4">
    <location>
        <begin position="182"/>
        <end position="200"/>
    </location>
</feature>
<dbReference type="InterPro" id="IPR043130">
    <property type="entry name" value="CDP-OH_PTrfase_TM_dom"/>
</dbReference>
<proteinExistence type="inferred from homology"/>
<accession>A0ABY5MAW6</accession>
<name>A0ABY5MAW6_9ACTN</name>
<sequence length="235" mass="24026">MMPGRRRPARRPSADEAVAREQWSTAHGGVDPEASVWIAGWLSIVHRLTGRLAGRHIPPGWITATGLVVSLLVPLLAWAGDGWPLAAAACAVAAAVLDGVDGALARWEGTESAWGRVLDDVADRCSDLLMLAALALLGAPVALCAAAGIVTLLLESARASARAAGLPGIGAVTVWERPSRVIVAAFGTGLCGVAGLVSATDDAVRWIATAAAAIAVLLSAAGLLHLLVALRRALR</sequence>
<gene>
    <name evidence="5" type="ORF">NQV15_02605</name>
</gene>
<dbReference type="InterPro" id="IPR048254">
    <property type="entry name" value="CDP_ALCOHOL_P_TRANSF_CS"/>
</dbReference>
<dbReference type="InterPro" id="IPR000462">
    <property type="entry name" value="CDP-OH_P_trans"/>
</dbReference>
<keyword evidence="1 2" id="KW-0808">Transferase</keyword>
<dbReference type="EMBL" id="CP102173">
    <property type="protein sequence ID" value="UUP14223.1"/>
    <property type="molecule type" value="Genomic_DNA"/>
</dbReference>
<feature type="region of interest" description="Disordered" evidence="3">
    <location>
        <begin position="1"/>
        <end position="25"/>
    </location>
</feature>
<feature type="transmembrane region" description="Helical" evidence="4">
    <location>
        <begin position="206"/>
        <end position="230"/>
    </location>
</feature>
<feature type="transmembrane region" description="Helical" evidence="4">
    <location>
        <begin position="61"/>
        <end position="79"/>
    </location>
</feature>
<dbReference type="RefSeq" id="WP_232398047.1">
    <property type="nucleotide sequence ID" value="NZ_CP102173.1"/>
</dbReference>
<keyword evidence="6" id="KW-1185">Reference proteome</keyword>
<keyword evidence="4" id="KW-1133">Transmembrane helix</keyword>
<evidence type="ECO:0000313" key="6">
    <source>
        <dbReference type="Proteomes" id="UP001316184"/>
    </source>
</evidence>
<protein>
    <submittedName>
        <fullName evidence="5">CDP-alcohol phosphatidyltransferase family protein</fullName>
    </submittedName>
</protein>
<feature type="transmembrane region" description="Helical" evidence="4">
    <location>
        <begin position="128"/>
        <end position="153"/>
    </location>
</feature>
<dbReference type="Proteomes" id="UP001316184">
    <property type="component" value="Chromosome"/>
</dbReference>
<evidence type="ECO:0000313" key="5">
    <source>
        <dbReference type="EMBL" id="UUP14223.1"/>
    </source>
</evidence>
<evidence type="ECO:0000256" key="2">
    <source>
        <dbReference type="RuleBase" id="RU003750"/>
    </source>
</evidence>
<evidence type="ECO:0000256" key="3">
    <source>
        <dbReference type="SAM" id="MobiDB-lite"/>
    </source>
</evidence>
<dbReference type="Gene3D" id="1.20.120.1760">
    <property type="match status" value="1"/>
</dbReference>
<evidence type="ECO:0000256" key="4">
    <source>
        <dbReference type="SAM" id="Phobius"/>
    </source>
</evidence>
<organism evidence="5 6">
    <name type="scientific">Aeromicrobium wangtongii</name>
    <dbReference type="NCBI Taxonomy" id="2969247"/>
    <lineage>
        <taxon>Bacteria</taxon>
        <taxon>Bacillati</taxon>
        <taxon>Actinomycetota</taxon>
        <taxon>Actinomycetes</taxon>
        <taxon>Propionibacteriales</taxon>
        <taxon>Nocardioidaceae</taxon>
        <taxon>Aeromicrobium</taxon>
    </lineage>
</organism>
<comment type="similarity">
    <text evidence="2">Belongs to the CDP-alcohol phosphatidyltransferase class-I family.</text>
</comment>
<reference evidence="5 6" key="1">
    <citation type="submission" date="2022-08" db="EMBL/GenBank/DDBJ databases">
        <title>novel species in genus Aeromicrobium.</title>
        <authorList>
            <person name="Ye L."/>
        </authorList>
    </citation>
    <scope>NUCLEOTIDE SEQUENCE [LARGE SCALE GENOMIC DNA]</scope>
    <source>
        <strain evidence="6">zg-Y1379</strain>
    </source>
</reference>
<dbReference type="Pfam" id="PF01066">
    <property type="entry name" value="CDP-OH_P_transf"/>
    <property type="match status" value="1"/>
</dbReference>
<keyword evidence="4" id="KW-0812">Transmembrane</keyword>
<evidence type="ECO:0000256" key="1">
    <source>
        <dbReference type="ARBA" id="ARBA00022679"/>
    </source>
</evidence>